<evidence type="ECO:0000256" key="1">
    <source>
        <dbReference type="SAM" id="MobiDB-lite"/>
    </source>
</evidence>
<dbReference type="RefSeq" id="WP_277862682.1">
    <property type="nucleotide sequence ID" value="NZ_JARRAG010000002.1"/>
</dbReference>
<reference evidence="3 4" key="1">
    <citation type="submission" date="2023-03" db="EMBL/GenBank/DDBJ databases">
        <title>Paludisphaera mucosa sp. nov. a novel planctomycete from northern fen.</title>
        <authorList>
            <person name="Ivanova A."/>
        </authorList>
    </citation>
    <scope>NUCLEOTIDE SEQUENCE [LARGE SCALE GENOMIC DNA]</scope>
    <source>
        <strain evidence="3 4">Pla2</strain>
    </source>
</reference>
<dbReference type="SMART" id="SM00474">
    <property type="entry name" value="35EXOc"/>
    <property type="match status" value="1"/>
</dbReference>
<dbReference type="InterPro" id="IPR002121">
    <property type="entry name" value="HRDC_dom"/>
</dbReference>
<protein>
    <submittedName>
        <fullName evidence="3">HRDC domain-containing protein</fullName>
    </submittedName>
</protein>
<dbReference type="InterPro" id="IPR012337">
    <property type="entry name" value="RNaseH-like_sf"/>
</dbReference>
<dbReference type="Pfam" id="PF01612">
    <property type="entry name" value="DNA_pol_A_exo1"/>
    <property type="match status" value="1"/>
</dbReference>
<feature type="region of interest" description="Disordered" evidence="1">
    <location>
        <begin position="290"/>
        <end position="309"/>
    </location>
</feature>
<proteinExistence type="predicted"/>
<sequence length="406" mass="45461">MPDSRHESLIADAAGLNDLIDHIREERRFGFDTEFVSEDTYEPVLCLIQVATSRRLAAVDPLALAAGDLDAFWAVVLDPEIEVVMHAAGEDMRICLMRTGKLPARVFDVQLAAGLVGYSYPLSHTNLVSQVLRATVSGSETRTDWRRRPLTPAQVRYALDDVRYLLDLQDRLGAELDRLGRREWAEAEFRDFMVAVEERADQDRWRRLPGLHQLSRRALEAARRLSEWREGEARRQNRPMRQVMRDDLVVAIAKRMPNGRRDLEALRDFNRPGLISRADEILKAVEAARGVPDDQLPEPAPRHDDAPGASTVANLLSAALAQCCLENKVAGSLVANTSDLKSLIRWRLDGCPGGERPILAEGWRGEMCGGLLLDVLDGRRTLRVVDPASEFPVALEPTRTEETPGR</sequence>
<organism evidence="3 4">
    <name type="scientific">Paludisphaera mucosa</name>
    <dbReference type="NCBI Taxonomy" id="3030827"/>
    <lineage>
        <taxon>Bacteria</taxon>
        <taxon>Pseudomonadati</taxon>
        <taxon>Planctomycetota</taxon>
        <taxon>Planctomycetia</taxon>
        <taxon>Isosphaerales</taxon>
        <taxon>Isosphaeraceae</taxon>
        <taxon>Paludisphaera</taxon>
    </lineage>
</organism>
<dbReference type="InterPro" id="IPR051086">
    <property type="entry name" value="RNase_D-like"/>
</dbReference>
<evidence type="ECO:0000259" key="2">
    <source>
        <dbReference type="PROSITE" id="PS50967"/>
    </source>
</evidence>
<dbReference type="SMART" id="SM00341">
    <property type="entry name" value="HRDC"/>
    <property type="match status" value="1"/>
</dbReference>
<dbReference type="PROSITE" id="PS50967">
    <property type="entry name" value="HRDC"/>
    <property type="match status" value="1"/>
</dbReference>
<accession>A0ABT6FFM5</accession>
<dbReference type="CDD" id="cd06142">
    <property type="entry name" value="RNaseD_exo"/>
    <property type="match status" value="1"/>
</dbReference>
<dbReference type="InterPro" id="IPR002562">
    <property type="entry name" value="3'-5'_exonuclease_dom"/>
</dbReference>
<dbReference type="SUPFAM" id="SSF47819">
    <property type="entry name" value="HRDC-like"/>
    <property type="match status" value="2"/>
</dbReference>
<dbReference type="PANTHER" id="PTHR47649:SF1">
    <property type="entry name" value="RIBONUCLEASE D"/>
    <property type="match status" value="1"/>
</dbReference>
<dbReference type="InterPro" id="IPR010997">
    <property type="entry name" value="HRDC-like_sf"/>
</dbReference>
<dbReference type="Proteomes" id="UP001216907">
    <property type="component" value="Unassembled WGS sequence"/>
</dbReference>
<dbReference type="Gene3D" id="3.30.420.10">
    <property type="entry name" value="Ribonuclease H-like superfamily/Ribonuclease H"/>
    <property type="match status" value="1"/>
</dbReference>
<feature type="domain" description="HRDC" evidence="2">
    <location>
        <begin position="215"/>
        <end position="295"/>
    </location>
</feature>
<dbReference type="InterPro" id="IPR036397">
    <property type="entry name" value="RNaseH_sf"/>
</dbReference>
<comment type="caution">
    <text evidence="3">The sequence shown here is derived from an EMBL/GenBank/DDBJ whole genome shotgun (WGS) entry which is preliminary data.</text>
</comment>
<dbReference type="InterPro" id="IPR044876">
    <property type="entry name" value="HRDC_dom_sf"/>
</dbReference>
<dbReference type="Pfam" id="PF00570">
    <property type="entry name" value="HRDC"/>
    <property type="match status" value="1"/>
</dbReference>
<dbReference type="Gene3D" id="1.10.150.80">
    <property type="entry name" value="HRDC domain"/>
    <property type="match status" value="2"/>
</dbReference>
<dbReference type="EMBL" id="JARRAG010000002">
    <property type="protein sequence ID" value="MDG3006382.1"/>
    <property type="molecule type" value="Genomic_DNA"/>
</dbReference>
<evidence type="ECO:0000313" key="3">
    <source>
        <dbReference type="EMBL" id="MDG3006382.1"/>
    </source>
</evidence>
<dbReference type="SUPFAM" id="SSF53098">
    <property type="entry name" value="Ribonuclease H-like"/>
    <property type="match status" value="1"/>
</dbReference>
<evidence type="ECO:0000313" key="4">
    <source>
        <dbReference type="Proteomes" id="UP001216907"/>
    </source>
</evidence>
<gene>
    <name evidence="3" type="ORF">PZE19_21635</name>
</gene>
<keyword evidence="4" id="KW-1185">Reference proteome</keyword>
<dbReference type="PANTHER" id="PTHR47649">
    <property type="entry name" value="RIBONUCLEASE D"/>
    <property type="match status" value="1"/>
</dbReference>
<name>A0ABT6FFM5_9BACT</name>